<feature type="compositionally biased region" description="Low complexity" evidence="1">
    <location>
        <begin position="475"/>
        <end position="485"/>
    </location>
</feature>
<evidence type="ECO:0008006" key="4">
    <source>
        <dbReference type="Google" id="ProtNLM"/>
    </source>
</evidence>
<feature type="compositionally biased region" description="Low complexity" evidence="1">
    <location>
        <begin position="127"/>
        <end position="143"/>
    </location>
</feature>
<feature type="compositionally biased region" description="Pro residues" evidence="1">
    <location>
        <begin position="513"/>
        <end position="539"/>
    </location>
</feature>
<feature type="compositionally biased region" description="Low complexity" evidence="1">
    <location>
        <begin position="563"/>
        <end position="572"/>
    </location>
</feature>
<gene>
    <name evidence="2" type="ORF">SBRCBS47491_006806</name>
</gene>
<sequence>MPAYLCHGFRWHRPSIRVFVIVQDLDDASPDWVIRPATTRSLLEAFNNLFDFLPPHDLETDAEAEAAAAAAAQKAAAEAAAEKAAAASEPRGRRQSISQAARAKSKSRKDKKEKDKAKDALDNVPGTTAAPTATTNPTSAATPGVVRRNDGRDEVLARQDRSAVKLLEEYDPQRMDEMSRPHAYVADYVARIDLSVSIVDEMARYERLQQQRWRREHKTKDGFPSMAGASEEGPSLGAALGVSDGSSGGATLSKKKKGSGWLEQLRDQLQKGEEIRWYIVVIDDEDRSYPDVEECSDDEIEEEETTEMPAKQTQQRHSPEEDIMPARRGSFGEFMERGFAESVAVASSPMVSDRDRERDRERERERQRQRLRYELTGDPNILATLEISPSPSASRMSYRPGPGKPMLATSSSTGSTITTTTTTTIPAMPAAGPPMVFSLPPKSSSASSIAQPPPPQQQQPQPQPQQPNTRRDRSSTVTSSLNSNNIGDDFAFPQPPPMPASAQMQRRPSQPEVLPPPQHAPPQHAPPQPPLPALSPPTLRPQKSSDIFRPKTPNGRSSGGASGFRRLFGRSSKTTMAGDGTKS</sequence>
<feature type="region of interest" description="Disordered" evidence="1">
    <location>
        <begin position="344"/>
        <end position="583"/>
    </location>
</feature>
<evidence type="ECO:0000313" key="3">
    <source>
        <dbReference type="Proteomes" id="UP001642406"/>
    </source>
</evidence>
<feature type="compositionally biased region" description="Basic and acidic residues" evidence="1">
    <location>
        <begin position="110"/>
        <end position="121"/>
    </location>
</feature>
<organism evidence="2 3">
    <name type="scientific">Sporothrix bragantina</name>
    <dbReference type="NCBI Taxonomy" id="671064"/>
    <lineage>
        <taxon>Eukaryota</taxon>
        <taxon>Fungi</taxon>
        <taxon>Dikarya</taxon>
        <taxon>Ascomycota</taxon>
        <taxon>Pezizomycotina</taxon>
        <taxon>Sordariomycetes</taxon>
        <taxon>Sordariomycetidae</taxon>
        <taxon>Ophiostomatales</taxon>
        <taxon>Ophiostomataceae</taxon>
        <taxon>Sporothrix</taxon>
    </lineage>
</organism>
<accession>A0ABP0C958</accession>
<name>A0ABP0C958_9PEZI</name>
<protein>
    <recommendedName>
        <fullName evidence="4">Developmental regulator</fullName>
    </recommendedName>
</protein>
<dbReference type="EMBL" id="CAWUHC010000070">
    <property type="protein sequence ID" value="CAK7228150.1"/>
    <property type="molecule type" value="Genomic_DNA"/>
</dbReference>
<evidence type="ECO:0000313" key="2">
    <source>
        <dbReference type="EMBL" id="CAK7228150.1"/>
    </source>
</evidence>
<comment type="caution">
    <text evidence="2">The sequence shown here is derived from an EMBL/GenBank/DDBJ whole genome shotgun (WGS) entry which is preliminary data.</text>
</comment>
<dbReference type="Proteomes" id="UP001642406">
    <property type="component" value="Unassembled WGS sequence"/>
</dbReference>
<feature type="compositionally biased region" description="Acidic residues" evidence="1">
    <location>
        <begin position="296"/>
        <end position="306"/>
    </location>
</feature>
<feature type="region of interest" description="Disordered" evidence="1">
    <location>
        <begin position="296"/>
        <end position="320"/>
    </location>
</feature>
<feature type="compositionally biased region" description="Low complexity" evidence="1">
    <location>
        <begin position="408"/>
        <end position="435"/>
    </location>
</feature>
<proteinExistence type="predicted"/>
<feature type="region of interest" description="Disordered" evidence="1">
    <location>
        <begin position="213"/>
        <end position="259"/>
    </location>
</feature>
<feature type="region of interest" description="Disordered" evidence="1">
    <location>
        <begin position="81"/>
        <end position="154"/>
    </location>
</feature>
<keyword evidence="3" id="KW-1185">Reference proteome</keyword>
<evidence type="ECO:0000256" key="1">
    <source>
        <dbReference type="SAM" id="MobiDB-lite"/>
    </source>
</evidence>
<reference evidence="2 3" key="1">
    <citation type="submission" date="2024-01" db="EMBL/GenBank/DDBJ databases">
        <authorList>
            <person name="Allen C."/>
            <person name="Tagirdzhanova G."/>
        </authorList>
    </citation>
    <scope>NUCLEOTIDE SEQUENCE [LARGE SCALE GENOMIC DNA]</scope>
</reference>
<feature type="compositionally biased region" description="Basic and acidic residues" evidence="1">
    <location>
        <begin position="352"/>
        <end position="375"/>
    </location>
</feature>
<feature type="compositionally biased region" description="Pro residues" evidence="1">
    <location>
        <begin position="451"/>
        <end position="465"/>
    </location>
</feature>